<feature type="domain" description="Major facilitator superfamily (MFS) profile" evidence="8">
    <location>
        <begin position="259"/>
        <end position="709"/>
    </location>
</feature>
<feature type="transmembrane region" description="Helical" evidence="7">
    <location>
        <begin position="528"/>
        <end position="548"/>
    </location>
</feature>
<dbReference type="FunFam" id="1.20.1250.20:FF:000029">
    <property type="entry name" value="solute carrier family 2, facilitated glucose transporter member 4"/>
    <property type="match status" value="1"/>
</dbReference>
<feature type="transmembrane region" description="Helical" evidence="7">
    <location>
        <begin position="585"/>
        <end position="610"/>
    </location>
</feature>
<feature type="transmembrane region" description="Helical" evidence="7">
    <location>
        <begin position="616"/>
        <end position="643"/>
    </location>
</feature>
<dbReference type="CDD" id="cd17431">
    <property type="entry name" value="MFS_GLUT_Class1"/>
    <property type="match status" value="1"/>
</dbReference>
<feature type="transmembrane region" description="Helical" evidence="7">
    <location>
        <begin position="307"/>
        <end position="331"/>
    </location>
</feature>
<feature type="transmembrane region" description="Helical" evidence="7">
    <location>
        <begin position="400"/>
        <end position="418"/>
    </location>
</feature>
<proteinExistence type="predicted"/>
<feature type="compositionally biased region" description="Low complexity" evidence="6">
    <location>
        <begin position="44"/>
        <end position="65"/>
    </location>
</feature>
<comment type="subcellular location">
    <subcellularLocation>
        <location evidence="1">Membrane</location>
        <topology evidence="1">Multi-pass membrane protein</topology>
    </subcellularLocation>
</comment>
<feature type="transmembrane region" description="Helical" evidence="7">
    <location>
        <begin position="655"/>
        <end position="678"/>
    </location>
</feature>
<accession>A0A9P0NQZ2</accession>
<dbReference type="InterPro" id="IPR003663">
    <property type="entry name" value="Sugar/inositol_transpt"/>
</dbReference>
<sequence length="755" mass="81682">MKVSSSSGRVCGGGGGGGVCGNGGEDGNDTGSRGDSGGGGGGAPNNNNSSSSSTSTCTSSPPCSEGCGGGGGGGSGGSGLVAGVLVSDQGEVISDRYVGVARQFASRQASERGSNKADQSDGSDDETTLRQMLVSLQHQVTDMSANLTTRLDELQSRGVSPSPAAYYGTEHRGHMETSVALSEIRTQLHELTRSLESCQSEVTEVKRDMVAIKNELDTVQQVKEEIEELREYVDRLELQSHRRKLRLLEQGLTFFLSYTILASMLGMLQFGYNTGVINAPEGNIEKFIKDVFEDRYKENMDHAQAELLYSFAVSIFAIGGMLGGFSGGIIANRFGRKGGLLLNSFVGIGGACLMGLTKYFNSYEVLFIGRFIIGVNCGLNTSLVPMYISEIAPLNLRGGLGTVNQLAVTTGLLISQILGIEQILGTDEGWPLLLGLAICPAILQLILLPVCPESPRYLLITKQWEEEARKALRRLRATNQIEEDIEEMRAEERAQQSEATISMMELVCSPTLRQPLIISVVMQLSQQLSGINAVFYYSTSLFITAGLAENVAKFVTIGIGVIMVNMTLVTMPLMDKTGRRTLHLYGLGGMFIFSIFITISLLITEFFGFVQEMIDWMSYLAVVSILGFVVFFAVGPGSIPWMITAELFSQGPRPAAMSIAVLINWVANFAVGIGFQPLKTALDNYTFLPFSVLLAIFWIFTYKKVPETKNKTFEEILALFRQNGSLVEIEASKTTSTITLVKPEDTPLDTDKYAS</sequence>
<feature type="transmembrane region" description="Helical" evidence="7">
    <location>
        <begin position="252"/>
        <end position="272"/>
    </location>
</feature>
<dbReference type="AlphaFoldDB" id="A0A9P0NQZ2"/>
<keyword evidence="5" id="KW-0175">Coiled coil</keyword>
<name>A0A9P0NQZ2_APHGO</name>
<dbReference type="InterPro" id="IPR005828">
    <property type="entry name" value="MFS_sugar_transport-like"/>
</dbReference>
<evidence type="ECO:0000256" key="5">
    <source>
        <dbReference type="SAM" id="Coils"/>
    </source>
</evidence>
<feature type="transmembrane region" description="Helical" evidence="7">
    <location>
        <begin position="554"/>
        <end position="573"/>
    </location>
</feature>
<dbReference type="PANTHER" id="PTHR23503">
    <property type="entry name" value="SOLUTE CARRIER FAMILY 2"/>
    <property type="match status" value="1"/>
</dbReference>
<dbReference type="InterPro" id="IPR005829">
    <property type="entry name" value="Sugar_transporter_CS"/>
</dbReference>
<feature type="region of interest" description="Disordered" evidence="6">
    <location>
        <begin position="1"/>
        <end position="74"/>
    </location>
</feature>
<evidence type="ECO:0000256" key="1">
    <source>
        <dbReference type="ARBA" id="ARBA00004141"/>
    </source>
</evidence>
<dbReference type="GO" id="GO:0015149">
    <property type="term" value="F:hexose transmembrane transporter activity"/>
    <property type="evidence" value="ECO:0007669"/>
    <property type="project" value="TreeGrafter"/>
</dbReference>
<feature type="transmembrane region" description="Helical" evidence="7">
    <location>
        <begin position="340"/>
        <end position="360"/>
    </location>
</feature>
<evidence type="ECO:0000256" key="4">
    <source>
        <dbReference type="ARBA" id="ARBA00023136"/>
    </source>
</evidence>
<evidence type="ECO:0000256" key="6">
    <source>
        <dbReference type="SAM" id="MobiDB-lite"/>
    </source>
</evidence>
<feature type="compositionally biased region" description="Gly residues" evidence="6">
    <location>
        <begin position="10"/>
        <end position="25"/>
    </location>
</feature>
<feature type="transmembrane region" description="Helical" evidence="7">
    <location>
        <begin position="430"/>
        <end position="450"/>
    </location>
</feature>
<dbReference type="PRINTS" id="PR00171">
    <property type="entry name" value="SUGRTRNSPORT"/>
</dbReference>
<feature type="coiled-coil region" evidence="5">
    <location>
        <begin position="181"/>
        <end position="239"/>
    </location>
</feature>
<feature type="transmembrane region" description="Helical" evidence="7">
    <location>
        <begin position="684"/>
        <end position="702"/>
    </location>
</feature>
<evidence type="ECO:0000313" key="10">
    <source>
        <dbReference type="Proteomes" id="UP001154329"/>
    </source>
</evidence>
<dbReference type="Pfam" id="PF00083">
    <property type="entry name" value="Sugar_tr"/>
    <property type="match status" value="1"/>
</dbReference>
<organism evidence="9 10">
    <name type="scientific">Aphis gossypii</name>
    <name type="common">Cotton aphid</name>
    <dbReference type="NCBI Taxonomy" id="80765"/>
    <lineage>
        <taxon>Eukaryota</taxon>
        <taxon>Metazoa</taxon>
        <taxon>Ecdysozoa</taxon>
        <taxon>Arthropoda</taxon>
        <taxon>Hexapoda</taxon>
        <taxon>Insecta</taxon>
        <taxon>Pterygota</taxon>
        <taxon>Neoptera</taxon>
        <taxon>Paraneoptera</taxon>
        <taxon>Hemiptera</taxon>
        <taxon>Sternorrhyncha</taxon>
        <taxon>Aphidomorpha</taxon>
        <taxon>Aphidoidea</taxon>
        <taxon>Aphididae</taxon>
        <taxon>Aphidini</taxon>
        <taxon>Aphis</taxon>
        <taxon>Aphis</taxon>
    </lineage>
</organism>
<dbReference type="SUPFAM" id="SSF103473">
    <property type="entry name" value="MFS general substrate transporter"/>
    <property type="match status" value="1"/>
</dbReference>
<dbReference type="Proteomes" id="UP001154329">
    <property type="component" value="Chromosome 4"/>
</dbReference>
<gene>
    <name evidence="9" type="ORF">APHIGO_LOCUS10116</name>
</gene>
<dbReference type="PANTHER" id="PTHR23503:SF128">
    <property type="entry name" value="GLUCOSE TRANSPORTER TYPE 1"/>
    <property type="match status" value="1"/>
</dbReference>
<reference evidence="9" key="1">
    <citation type="submission" date="2022-02" db="EMBL/GenBank/DDBJ databases">
        <authorList>
            <person name="King R."/>
        </authorList>
    </citation>
    <scope>NUCLEOTIDE SEQUENCE</scope>
</reference>
<dbReference type="InterPro" id="IPR020846">
    <property type="entry name" value="MFS_dom"/>
</dbReference>
<evidence type="ECO:0000256" key="3">
    <source>
        <dbReference type="ARBA" id="ARBA00022989"/>
    </source>
</evidence>
<keyword evidence="3 7" id="KW-1133">Transmembrane helix</keyword>
<dbReference type="InterPro" id="IPR036259">
    <property type="entry name" value="MFS_trans_sf"/>
</dbReference>
<keyword evidence="4 7" id="KW-0472">Membrane</keyword>
<feature type="compositionally biased region" description="Basic and acidic residues" evidence="6">
    <location>
        <begin position="109"/>
        <end position="119"/>
    </location>
</feature>
<feature type="compositionally biased region" description="Gly residues" evidence="6">
    <location>
        <begin position="34"/>
        <end position="43"/>
    </location>
</feature>
<dbReference type="PROSITE" id="PS50850">
    <property type="entry name" value="MFS"/>
    <property type="match status" value="1"/>
</dbReference>
<dbReference type="InterPro" id="IPR045263">
    <property type="entry name" value="GLUT"/>
</dbReference>
<keyword evidence="10" id="KW-1185">Reference proteome</keyword>
<dbReference type="EMBL" id="OU899037">
    <property type="protein sequence ID" value="CAH1736359.1"/>
    <property type="molecule type" value="Genomic_DNA"/>
</dbReference>
<dbReference type="GO" id="GO:0016020">
    <property type="term" value="C:membrane"/>
    <property type="evidence" value="ECO:0007669"/>
    <property type="project" value="UniProtKB-SubCell"/>
</dbReference>
<reference evidence="9" key="2">
    <citation type="submission" date="2022-10" db="EMBL/GenBank/DDBJ databases">
        <authorList>
            <consortium name="ENA_rothamsted_submissions"/>
            <consortium name="culmorum"/>
            <person name="King R."/>
        </authorList>
    </citation>
    <scope>NUCLEOTIDE SEQUENCE</scope>
</reference>
<dbReference type="Gene3D" id="1.20.1250.20">
    <property type="entry name" value="MFS general substrate transporter like domains"/>
    <property type="match status" value="1"/>
</dbReference>
<feature type="transmembrane region" description="Helical" evidence="7">
    <location>
        <begin position="366"/>
        <end position="388"/>
    </location>
</feature>
<evidence type="ECO:0000256" key="7">
    <source>
        <dbReference type="SAM" id="Phobius"/>
    </source>
</evidence>
<evidence type="ECO:0000259" key="8">
    <source>
        <dbReference type="PROSITE" id="PS50850"/>
    </source>
</evidence>
<evidence type="ECO:0000256" key="2">
    <source>
        <dbReference type="ARBA" id="ARBA00022692"/>
    </source>
</evidence>
<protein>
    <recommendedName>
        <fullName evidence="8">Major facilitator superfamily (MFS) profile domain-containing protein</fullName>
    </recommendedName>
</protein>
<evidence type="ECO:0000313" key="9">
    <source>
        <dbReference type="EMBL" id="CAH1736359.1"/>
    </source>
</evidence>
<dbReference type="NCBIfam" id="TIGR00879">
    <property type="entry name" value="SP"/>
    <property type="match status" value="1"/>
</dbReference>
<keyword evidence="2 7" id="KW-0812">Transmembrane</keyword>
<dbReference type="PROSITE" id="PS00217">
    <property type="entry name" value="SUGAR_TRANSPORT_2"/>
    <property type="match status" value="1"/>
</dbReference>
<feature type="region of interest" description="Disordered" evidence="6">
    <location>
        <begin position="106"/>
        <end position="126"/>
    </location>
</feature>